<dbReference type="EMBL" id="VORO01000002">
    <property type="protein sequence ID" value="TXD90754.1"/>
    <property type="molecule type" value="Genomic_DNA"/>
</dbReference>
<protein>
    <submittedName>
        <fullName evidence="1">Gliding motility lipoprotein GldB</fullName>
    </submittedName>
</protein>
<evidence type="ECO:0000313" key="1">
    <source>
        <dbReference type="EMBL" id="TXD90754.1"/>
    </source>
</evidence>
<proteinExistence type="predicted"/>
<sequence length="319" mass="37095">MRLIYVFAVLLLLCLGCKNDDSGENKISKIEMNVSIERFDRVFAKAKPRDLESIKKTYPFLFSKQVEDTVWLERMKDTLQQQLFEEVDAQFGDFKQTEAEITSLFKHIKFYDKSFTAPRVITLTNDVDYRYPVVVTDTIVLLALDNYLGSAHEFYANIPAYITANMTKSQIVVDLAAEYAKRNSHQSLKKTLLDEMIYFGKQMYFKDKVIPFKTDAEKIGYTPKQLEFAIENENMIWTYFVNKEVLFSTDVALSARFIAEAPFTKFYLDIDNETPGRLGQYIGWQIVKAYMTNNTVDLNTMMDTDALEIFNKSNYKPEK</sequence>
<accession>A0A5C6ZN38</accession>
<evidence type="ECO:0000313" key="2">
    <source>
        <dbReference type="Proteomes" id="UP000321578"/>
    </source>
</evidence>
<dbReference type="RefSeq" id="WP_147084856.1">
    <property type="nucleotide sequence ID" value="NZ_VORM01000001.1"/>
</dbReference>
<dbReference type="OrthoDB" id="976022at2"/>
<organism evidence="1 2">
    <name type="scientific">Subsaximicrobium wynnwilliamsii</name>
    <dbReference type="NCBI Taxonomy" id="291179"/>
    <lineage>
        <taxon>Bacteria</taxon>
        <taxon>Pseudomonadati</taxon>
        <taxon>Bacteroidota</taxon>
        <taxon>Flavobacteriia</taxon>
        <taxon>Flavobacteriales</taxon>
        <taxon>Flavobacteriaceae</taxon>
        <taxon>Subsaximicrobium</taxon>
    </lineage>
</organism>
<name>A0A5C6ZN38_9FLAO</name>
<reference evidence="1 2" key="1">
    <citation type="submission" date="2019-08" db="EMBL/GenBank/DDBJ databases">
        <title>Genomes of Subsaximicrobium wynnwilliamsii strains.</title>
        <authorList>
            <person name="Bowman J.P."/>
        </authorList>
    </citation>
    <scope>NUCLEOTIDE SEQUENCE [LARGE SCALE GENOMIC DNA]</scope>
    <source>
        <strain evidence="1 2">2-80-2</strain>
    </source>
</reference>
<dbReference type="AlphaFoldDB" id="A0A5C6ZN38"/>
<keyword evidence="2" id="KW-1185">Reference proteome</keyword>
<gene>
    <name evidence="1" type="primary">gldB</name>
    <name evidence="1" type="ORF">ESY86_01980</name>
</gene>
<comment type="caution">
    <text evidence="1">The sequence shown here is derived from an EMBL/GenBank/DDBJ whole genome shotgun (WGS) entry which is preliminary data.</text>
</comment>
<dbReference type="NCBIfam" id="TIGR03514">
    <property type="entry name" value="GldB_lipo"/>
    <property type="match status" value="1"/>
</dbReference>
<dbReference type="InterPro" id="IPR019853">
    <property type="entry name" value="GldB-like"/>
</dbReference>
<dbReference type="Pfam" id="PF25594">
    <property type="entry name" value="GldB_lipo"/>
    <property type="match status" value="1"/>
</dbReference>
<dbReference type="Proteomes" id="UP000321578">
    <property type="component" value="Unassembled WGS sequence"/>
</dbReference>
<keyword evidence="1" id="KW-0449">Lipoprotein</keyword>